<dbReference type="PANTHER" id="PTHR30561:SF9">
    <property type="entry name" value="4-AMINO-4-DEOXY-L-ARABINOSE-PHOSPHOUNDECAPRENOL FLIPPASE SUBUNIT ARNF-RELATED"/>
    <property type="match status" value="1"/>
</dbReference>
<dbReference type="RefSeq" id="WP_135250628.1">
    <property type="nucleotide sequence ID" value="NZ_SMLK01000005.1"/>
</dbReference>
<feature type="transmembrane region" description="Helical" evidence="11">
    <location>
        <begin position="6"/>
        <end position="24"/>
    </location>
</feature>
<keyword evidence="6 11" id="KW-0812">Transmembrane</keyword>
<keyword evidence="9" id="KW-0443">Lipid metabolism</keyword>
<evidence type="ECO:0000256" key="11">
    <source>
        <dbReference type="SAM" id="Phobius"/>
    </source>
</evidence>
<dbReference type="SUPFAM" id="SSF103481">
    <property type="entry name" value="Multidrug resistance efflux transporter EmrE"/>
    <property type="match status" value="2"/>
</dbReference>
<gene>
    <name evidence="13" type="ORF">EZ216_15175</name>
</gene>
<dbReference type="OrthoDB" id="9783707at2"/>
<protein>
    <submittedName>
        <fullName evidence="13">Phosphonate utilization protein</fullName>
    </submittedName>
</protein>
<comment type="caution">
    <text evidence="13">The sequence shown here is derived from an EMBL/GenBank/DDBJ whole genome shotgun (WGS) entry which is preliminary data.</text>
</comment>
<feature type="transmembrane region" description="Helical" evidence="11">
    <location>
        <begin position="93"/>
        <end position="111"/>
    </location>
</feature>
<feature type="domain" description="EamA" evidence="12">
    <location>
        <begin position="144"/>
        <end position="282"/>
    </location>
</feature>
<evidence type="ECO:0000256" key="3">
    <source>
        <dbReference type="ARBA" id="ARBA00022516"/>
    </source>
</evidence>
<evidence type="ECO:0000256" key="1">
    <source>
        <dbReference type="ARBA" id="ARBA00004651"/>
    </source>
</evidence>
<sequence>MTLTWGVAAAVLFGALLHASWNAMVKSSTDKALDTAVIHLIGSLIGIPLALVAGLPPAAAWPYIAASVVIHIGYYIALTGAYRHGDLGLTYPLMRGLGPVLVALSSALAIGESLSSGAWAGVLGVSAGVLVLGLSSHALERPKAVGFALANAVVIASYTVIDALGVRASNAAGGNALQYVAMLFVLDGWPFALLVLYRRGFGIAWPYARARAPLAAVGAAASLGSYGIALWAMTRAPVAVVAALRETSVLFAALMGTWLLKEAFTVRRAVGTVVIAGGVIALRLG</sequence>
<dbReference type="GO" id="GO:0022857">
    <property type="term" value="F:transmembrane transporter activity"/>
    <property type="evidence" value="ECO:0007669"/>
    <property type="project" value="InterPro"/>
</dbReference>
<dbReference type="Proteomes" id="UP000297839">
    <property type="component" value="Unassembled WGS sequence"/>
</dbReference>
<keyword evidence="4" id="KW-0997">Cell inner membrane</keyword>
<feature type="transmembrane region" description="Helical" evidence="11">
    <location>
        <begin position="210"/>
        <end position="232"/>
    </location>
</feature>
<evidence type="ECO:0000259" key="12">
    <source>
        <dbReference type="Pfam" id="PF00892"/>
    </source>
</evidence>
<reference evidence="13 14" key="1">
    <citation type="submission" date="2019-03" db="EMBL/GenBank/DDBJ databases">
        <title>Ramlibacter sp. 18x22-1, whole genome shotgun sequence.</title>
        <authorList>
            <person name="Zhang X."/>
            <person name="Feng G."/>
            <person name="Zhu H."/>
        </authorList>
    </citation>
    <scope>NUCLEOTIDE SEQUENCE [LARGE SCALE GENOMIC DNA]</scope>
    <source>
        <strain evidence="13 14">18x22-1</strain>
    </source>
</reference>
<evidence type="ECO:0000256" key="10">
    <source>
        <dbReference type="ARBA" id="ARBA00023136"/>
    </source>
</evidence>
<dbReference type="GO" id="GO:0009103">
    <property type="term" value="P:lipopolysaccharide biosynthetic process"/>
    <property type="evidence" value="ECO:0007669"/>
    <property type="project" value="UniProtKB-KW"/>
</dbReference>
<keyword evidence="14" id="KW-1185">Reference proteome</keyword>
<dbReference type="InterPro" id="IPR037185">
    <property type="entry name" value="EmrE-like"/>
</dbReference>
<dbReference type="Pfam" id="PF00892">
    <property type="entry name" value="EamA"/>
    <property type="match status" value="1"/>
</dbReference>
<dbReference type="Gene3D" id="1.10.3730.20">
    <property type="match status" value="2"/>
</dbReference>
<keyword evidence="7" id="KW-0448">Lipopolysaccharide biosynthesis</keyword>
<keyword evidence="2" id="KW-1003">Cell membrane</keyword>
<feature type="transmembrane region" description="Helical" evidence="11">
    <location>
        <begin position="36"/>
        <end position="55"/>
    </location>
</feature>
<evidence type="ECO:0000256" key="4">
    <source>
        <dbReference type="ARBA" id="ARBA00022519"/>
    </source>
</evidence>
<organism evidence="13 14">
    <name type="scientific">Ramlibacter humi</name>
    <dbReference type="NCBI Taxonomy" id="2530451"/>
    <lineage>
        <taxon>Bacteria</taxon>
        <taxon>Pseudomonadati</taxon>
        <taxon>Pseudomonadota</taxon>
        <taxon>Betaproteobacteria</taxon>
        <taxon>Burkholderiales</taxon>
        <taxon>Comamonadaceae</taxon>
        <taxon>Ramlibacter</taxon>
    </lineage>
</organism>
<evidence type="ECO:0000256" key="7">
    <source>
        <dbReference type="ARBA" id="ARBA00022985"/>
    </source>
</evidence>
<comment type="subcellular location">
    <subcellularLocation>
        <location evidence="1">Cell membrane</location>
        <topology evidence="1">Multi-pass membrane protein</topology>
    </subcellularLocation>
</comment>
<feature type="transmembrane region" description="Helical" evidence="11">
    <location>
        <begin position="146"/>
        <end position="164"/>
    </location>
</feature>
<proteinExistence type="predicted"/>
<feature type="transmembrane region" description="Helical" evidence="11">
    <location>
        <begin position="238"/>
        <end position="260"/>
    </location>
</feature>
<dbReference type="PANTHER" id="PTHR30561">
    <property type="entry name" value="SMR FAMILY PROTON-DEPENDENT DRUG EFFLUX TRANSPORTER SUGE"/>
    <property type="match status" value="1"/>
</dbReference>
<evidence type="ECO:0000313" key="13">
    <source>
        <dbReference type="EMBL" id="TFY98909.1"/>
    </source>
</evidence>
<evidence type="ECO:0000256" key="2">
    <source>
        <dbReference type="ARBA" id="ARBA00022475"/>
    </source>
</evidence>
<dbReference type="GO" id="GO:0005886">
    <property type="term" value="C:plasma membrane"/>
    <property type="evidence" value="ECO:0007669"/>
    <property type="project" value="UniProtKB-SubCell"/>
</dbReference>
<evidence type="ECO:0000256" key="6">
    <source>
        <dbReference type="ARBA" id="ARBA00022692"/>
    </source>
</evidence>
<dbReference type="GO" id="GO:0009245">
    <property type="term" value="P:lipid A biosynthetic process"/>
    <property type="evidence" value="ECO:0007669"/>
    <property type="project" value="UniProtKB-KW"/>
</dbReference>
<evidence type="ECO:0000313" key="14">
    <source>
        <dbReference type="Proteomes" id="UP000297839"/>
    </source>
</evidence>
<dbReference type="AlphaFoldDB" id="A0A4Z0BKG4"/>
<evidence type="ECO:0000256" key="5">
    <source>
        <dbReference type="ARBA" id="ARBA00022556"/>
    </source>
</evidence>
<evidence type="ECO:0000256" key="8">
    <source>
        <dbReference type="ARBA" id="ARBA00022989"/>
    </source>
</evidence>
<keyword evidence="5" id="KW-0441">Lipid A biosynthesis</keyword>
<keyword evidence="10 11" id="KW-0472">Membrane</keyword>
<evidence type="ECO:0000256" key="9">
    <source>
        <dbReference type="ARBA" id="ARBA00023098"/>
    </source>
</evidence>
<accession>A0A4Z0BKG4</accession>
<dbReference type="EMBL" id="SMLK01000005">
    <property type="protein sequence ID" value="TFY98909.1"/>
    <property type="molecule type" value="Genomic_DNA"/>
</dbReference>
<keyword evidence="3" id="KW-0444">Lipid biosynthesis</keyword>
<name>A0A4Z0BKG4_9BURK</name>
<dbReference type="InterPro" id="IPR000620">
    <property type="entry name" value="EamA_dom"/>
</dbReference>
<dbReference type="InterPro" id="IPR000390">
    <property type="entry name" value="Small_drug/metabolite_transptr"/>
</dbReference>
<feature type="transmembrane region" description="Helical" evidence="11">
    <location>
        <begin position="61"/>
        <end position="81"/>
    </location>
</feature>
<feature type="transmembrane region" description="Helical" evidence="11">
    <location>
        <begin position="117"/>
        <end position="134"/>
    </location>
</feature>
<keyword evidence="8 11" id="KW-1133">Transmembrane helix</keyword>
<feature type="transmembrane region" description="Helical" evidence="11">
    <location>
        <begin position="176"/>
        <end position="198"/>
    </location>
</feature>